<keyword evidence="1" id="KW-0862">Zinc</keyword>
<sequence>MPGRLPIMNNNSSESYPFVKDTEMDWQKSFYLKRAIDSNDDDVDIYRENNLKIKNFKSNEKHTYTMPTQITQTSDNTEQGYSENYSGPFSIWVRYSSFSDKPFNIYQIGKIVAGHYKSIIEVKKNGRFRGLIVFKDRNEANLSLKDERFKQHGLTTFIPGFKKMRKGVIKGIPIDLEEEELKQALSCKSKICQVTRLNRRNRTEATSDNNMWVPTTSVLVCFEGDCLPNEVILYHVVTKVTPYVRKTIQCLNCFKFGHIAKNCRSKPICASCGEPAHTEGVECQVASPTCINCKSPHKPTNKNCIVLKKNQQVNFKMAYENLSYFEARELIFNINSGPAPTRELFPGLSNAKSTRPLISYNDVMKGTNSRSKIPMSRSSSTSTVQNNPTQQNNASGQQREQKATISSPNASIRSTPKENEEKTASQPQEKPLTITNNLYDSLCSNNSNSNKNQSNLKTYVNTSTIKNKQNKKKVTS</sequence>
<dbReference type="InterPro" id="IPR036875">
    <property type="entry name" value="Znf_CCHC_sf"/>
</dbReference>
<comment type="caution">
    <text evidence="4">The sequence shown here is derived from an EMBL/GenBank/DDBJ whole genome shotgun (WGS) entry which is preliminary data.</text>
</comment>
<evidence type="ECO:0000256" key="1">
    <source>
        <dbReference type="PROSITE-ProRule" id="PRU00047"/>
    </source>
</evidence>
<dbReference type="SMART" id="SM00343">
    <property type="entry name" value="ZnF_C2HC"/>
    <property type="match status" value="1"/>
</dbReference>
<dbReference type="Gene3D" id="4.10.60.10">
    <property type="entry name" value="Zinc finger, CCHC-type"/>
    <property type="match status" value="1"/>
</dbReference>
<dbReference type="SUPFAM" id="SSF57756">
    <property type="entry name" value="Retrovirus zinc finger-like domains"/>
    <property type="match status" value="1"/>
</dbReference>
<evidence type="ECO:0000313" key="5">
    <source>
        <dbReference type="Proteomes" id="UP001627154"/>
    </source>
</evidence>
<reference evidence="4 5" key="1">
    <citation type="journal article" date="2024" name="bioRxiv">
        <title>A reference genome for Trichogramma kaykai: A tiny desert-dwelling parasitoid wasp with competing sex-ratio distorters.</title>
        <authorList>
            <person name="Culotta J."/>
            <person name="Lindsey A.R."/>
        </authorList>
    </citation>
    <scope>NUCLEOTIDE SEQUENCE [LARGE SCALE GENOMIC DNA]</scope>
    <source>
        <strain evidence="4 5">KSX58</strain>
    </source>
</reference>
<feature type="compositionally biased region" description="Polar residues" evidence="2">
    <location>
        <begin position="384"/>
        <end position="414"/>
    </location>
</feature>
<feature type="compositionally biased region" description="Low complexity" evidence="2">
    <location>
        <begin position="369"/>
        <end position="383"/>
    </location>
</feature>
<organism evidence="4 5">
    <name type="scientific">Trichogramma kaykai</name>
    <dbReference type="NCBI Taxonomy" id="54128"/>
    <lineage>
        <taxon>Eukaryota</taxon>
        <taxon>Metazoa</taxon>
        <taxon>Ecdysozoa</taxon>
        <taxon>Arthropoda</taxon>
        <taxon>Hexapoda</taxon>
        <taxon>Insecta</taxon>
        <taxon>Pterygota</taxon>
        <taxon>Neoptera</taxon>
        <taxon>Endopterygota</taxon>
        <taxon>Hymenoptera</taxon>
        <taxon>Apocrita</taxon>
        <taxon>Proctotrupomorpha</taxon>
        <taxon>Chalcidoidea</taxon>
        <taxon>Trichogrammatidae</taxon>
        <taxon>Trichogramma</taxon>
    </lineage>
</organism>
<dbReference type="PROSITE" id="PS50158">
    <property type="entry name" value="ZF_CCHC"/>
    <property type="match status" value="1"/>
</dbReference>
<feature type="region of interest" description="Disordered" evidence="2">
    <location>
        <begin position="359"/>
        <end position="433"/>
    </location>
</feature>
<keyword evidence="1" id="KW-0863">Zinc-finger</keyword>
<dbReference type="GO" id="GO:0008270">
    <property type="term" value="F:zinc ion binding"/>
    <property type="evidence" value="ECO:0007669"/>
    <property type="project" value="UniProtKB-KW"/>
</dbReference>
<dbReference type="Proteomes" id="UP001627154">
    <property type="component" value="Unassembled WGS sequence"/>
</dbReference>
<dbReference type="EMBL" id="JBJJXI010000096">
    <property type="protein sequence ID" value="KAL3393533.1"/>
    <property type="molecule type" value="Genomic_DNA"/>
</dbReference>
<name>A0ABD2WKB2_9HYME</name>
<gene>
    <name evidence="4" type="ORF">TKK_011821</name>
</gene>
<protein>
    <recommendedName>
        <fullName evidence="3">CCHC-type domain-containing protein</fullName>
    </recommendedName>
</protein>
<dbReference type="InterPro" id="IPR001878">
    <property type="entry name" value="Znf_CCHC"/>
</dbReference>
<keyword evidence="1" id="KW-0479">Metal-binding</keyword>
<evidence type="ECO:0000259" key="3">
    <source>
        <dbReference type="PROSITE" id="PS50158"/>
    </source>
</evidence>
<keyword evidence="5" id="KW-1185">Reference proteome</keyword>
<feature type="domain" description="CCHC-type" evidence="3">
    <location>
        <begin position="250"/>
        <end position="265"/>
    </location>
</feature>
<evidence type="ECO:0000313" key="4">
    <source>
        <dbReference type="EMBL" id="KAL3393533.1"/>
    </source>
</evidence>
<evidence type="ECO:0000256" key="2">
    <source>
        <dbReference type="SAM" id="MobiDB-lite"/>
    </source>
</evidence>
<accession>A0ABD2WKB2</accession>
<dbReference type="AlphaFoldDB" id="A0ABD2WKB2"/>
<proteinExistence type="predicted"/>